<proteinExistence type="inferred from homology"/>
<accession>A0A1G7C261</accession>
<evidence type="ECO:0000256" key="1">
    <source>
        <dbReference type="ARBA" id="ARBA00022793"/>
    </source>
</evidence>
<feature type="binding site" evidence="3">
    <location>
        <position position="389"/>
    </location>
    <ligand>
        <name>CTP</name>
        <dbReference type="ChEBI" id="CHEBI:37563"/>
    </ligand>
</feature>
<protein>
    <recommendedName>
        <fullName evidence="3">Coenzyme A biosynthesis bifunctional protein CoaBC</fullName>
    </recommendedName>
    <alternativeName>
        <fullName evidence="3">DNA/pantothenate metabolism flavoprotein</fullName>
    </alternativeName>
    <alternativeName>
        <fullName evidence="3">Phosphopantothenoylcysteine synthetase/decarboxylase</fullName>
        <shortName evidence="3">PPCS-PPCDC</shortName>
    </alternativeName>
    <domain>
        <recommendedName>
            <fullName evidence="3">Phosphopantothenoylcysteine decarboxylase</fullName>
            <shortName evidence="3">PPC decarboxylase</shortName>
            <shortName evidence="3">PPC-DC</shortName>
            <ecNumber evidence="3">4.1.1.36</ecNumber>
        </recommendedName>
        <alternativeName>
            <fullName evidence="3">CoaC</fullName>
        </alternativeName>
    </domain>
    <domain>
        <recommendedName>
            <fullName evidence="3">Phosphopantothenate--cysteine ligase</fullName>
            <ecNumber evidence="3">6.3.2.5</ecNumber>
        </recommendedName>
        <alternativeName>
            <fullName evidence="3">CoaB</fullName>
        </alternativeName>
        <alternativeName>
            <fullName evidence="3">Phosphopantothenoylcysteine synthetase</fullName>
            <shortName evidence="3">PPC synthetase</shortName>
            <shortName evidence="3">PPC-S</shortName>
        </alternativeName>
    </domain>
</protein>
<dbReference type="RefSeq" id="WP_074662183.1">
    <property type="nucleotide sequence ID" value="NZ_FNAU01000006.1"/>
</dbReference>
<dbReference type="InterPro" id="IPR005252">
    <property type="entry name" value="CoaBC"/>
</dbReference>
<dbReference type="UniPathway" id="UPA00241">
    <property type="reaction ID" value="UER00353"/>
</dbReference>
<keyword evidence="3" id="KW-0479">Metal-binding</keyword>
<reference evidence="7" key="2">
    <citation type="submission" date="2016-10" db="EMBL/GenBank/DDBJ databases">
        <authorList>
            <person name="de Groot N.N."/>
        </authorList>
    </citation>
    <scope>NUCLEOTIDE SEQUENCE [LARGE SCALE GENOMIC DNA]</scope>
    <source>
        <strain evidence="7">DSM 20639</strain>
    </source>
</reference>
<dbReference type="InterPro" id="IPR003382">
    <property type="entry name" value="Flavoprotein"/>
</dbReference>
<comment type="similarity">
    <text evidence="3">In the C-terminal section; belongs to the PPC synthetase family.</text>
</comment>
<comment type="function">
    <text evidence="3">Catalyzes two sequential steps in the biosynthesis of coenzyme A. In the first step cysteine is conjugated to 4'-phosphopantothenate to form 4-phosphopantothenoylcysteine. In the second step the latter compound is decarboxylated to form 4'-phosphopantotheine.</text>
</comment>
<reference evidence="8" key="1">
    <citation type="submission" date="2016-10" db="EMBL/GenBank/DDBJ databases">
        <authorList>
            <person name="Varghese N."/>
        </authorList>
    </citation>
    <scope>NUCLEOTIDE SEQUENCE [LARGE SCALE GENOMIC DNA]</scope>
    <source>
        <strain evidence="8">DSM 20639</strain>
    </source>
</reference>
<comment type="similarity">
    <text evidence="3">In the N-terminal section; belongs to the HFCD (homo-oligomeric flavin containing Cys decarboxylase) superfamily.</text>
</comment>
<dbReference type="GO" id="GO:0004632">
    <property type="term" value="F:phosphopantothenate--cysteine ligase activity"/>
    <property type="evidence" value="ECO:0007669"/>
    <property type="project" value="UniProtKB-UniRule"/>
</dbReference>
<feature type="region of interest" description="Phosphopantothenoylcysteine decarboxylase" evidence="3">
    <location>
        <begin position="1"/>
        <end position="230"/>
    </location>
</feature>
<keyword evidence="3" id="KW-0288">FMN</keyword>
<feature type="domain" description="DNA/pantothenate metabolism flavoprotein C-terminal" evidence="5">
    <location>
        <begin position="226"/>
        <end position="445"/>
    </location>
</feature>
<dbReference type="GO" id="GO:0015941">
    <property type="term" value="P:pantothenate catabolic process"/>
    <property type="evidence" value="ECO:0007669"/>
    <property type="project" value="InterPro"/>
</dbReference>
<evidence type="ECO:0000313" key="6">
    <source>
        <dbReference type="EMBL" id="MDY5153133.1"/>
    </source>
</evidence>
<comment type="pathway">
    <text evidence="3">Cofactor biosynthesis; coenzyme A biosynthesis; CoA from (R)-pantothenate: step 3/5.</text>
</comment>
<gene>
    <name evidence="3" type="primary">coaBC</name>
    <name evidence="6" type="ORF">R6G71_03590</name>
    <name evidence="7" type="ORF">SAMN05421878_10679</name>
</gene>
<feature type="domain" description="Flavoprotein" evidence="4">
    <location>
        <begin position="14"/>
        <end position="182"/>
    </location>
</feature>
<dbReference type="InterPro" id="IPR036551">
    <property type="entry name" value="Flavin_trans-like"/>
</dbReference>
<keyword evidence="3" id="KW-0460">Magnesium</keyword>
<evidence type="ECO:0000256" key="2">
    <source>
        <dbReference type="ARBA" id="ARBA00023239"/>
    </source>
</evidence>
<dbReference type="Proteomes" id="UP001273799">
    <property type="component" value="Unassembled WGS sequence"/>
</dbReference>
<dbReference type="GO" id="GO:0046872">
    <property type="term" value="F:metal ion binding"/>
    <property type="evidence" value="ECO:0007669"/>
    <property type="project" value="UniProtKB-KW"/>
</dbReference>
<reference evidence="6" key="3">
    <citation type="submission" date="2023-10" db="EMBL/GenBank/DDBJ databases">
        <title>Whole Genome based description of the genera Actinobaculum and Actinotignum reveals a complex phylogenetic relationship within the species included in the genus Actinotignum.</title>
        <authorList>
            <person name="Jensen C.S."/>
            <person name="Dargis R."/>
            <person name="Kemp M."/>
            <person name="Christensen J.J."/>
        </authorList>
    </citation>
    <scope>NUCLEOTIDE SEQUENCE</scope>
    <source>
        <strain evidence="6">Actinobaculum_suis_CCUG19206T</strain>
    </source>
</reference>
<evidence type="ECO:0000259" key="4">
    <source>
        <dbReference type="Pfam" id="PF02441"/>
    </source>
</evidence>
<keyword evidence="3" id="KW-0511">Multifunctional enzyme</keyword>
<dbReference type="Pfam" id="PF04127">
    <property type="entry name" value="DFP"/>
    <property type="match status" value="1"/>
</dbReference>
<feature type="region of interest" description="Phosphopantothenate--cysteine ligase" evidence="3">
    <location>
        <begin position="231"/>
        <end position="451"/>
    </location>
</feature>
<feature type="binding site" evidence="3">
    <location>
        <position position="334"/>
    </location>
    <ligand>
        <name>CTP</name>
        <dbReference type="ChEBI" id="CHEBI:37563"/>
    </ligand>
</feature>
<comment type="caution">
    <text evidence="3">Lacks conserved residue(s) required for the propagation of feature annotation.</text>
</comment>
<dbReference type="EC" id="6.3.2.5" evidence="3"/>
<evidence type="ECO:0000259" key="5">
    <source>
        <dbReference type="Pfam" id="PF04127"/>
    </source>
</evidence>
<dbReference type="GO" id="GO:0015937">
    <property type="term" value="P:coenzyme A biosynthetic process"/>
    <property type="evidence" value="ECO:0007669"/>
    <property type="project" value="UniProtKB-UniRule"/>
</dbReference>
<comment type="cofactor">
    <cofactor evidence="3">
        <name>Mg(2+)</name>
        <dbReference type="ChEBI" id="CHEBI:18420"/>
    </cofactor>
</comment>
<dbReference type="EC" id="4.1.1.36" evidence="3"/>
<organism evidence="7 8">
    <name type="scientific">Actinobaculum suis</name>
    <dbReference type="NCBI Taxonomy" id="1657"/>
    <lineage>
        <taxon>Bacteria</taxon>
        <taxon>Bacillati</taxon>
        <taxon>Actinomycetota</taxon>
        <taxon>Actinomycetes</taxon>
        <taxon>Actinomycetales</taxon>
        <taxon>Actinomycetaceae</taxon>
        <taxon>Actinobaculum</taxon>
    </lineage>
</organism>
<sequence length="451" mass="47790">MSEKRAAATQTRPRVVVGVTAGIAAYKTAILVRLLIKKNLDVTVIPTSASLEMVGKTTWEALTGKPVYTQTPEDAPHVTHVRLGTEADLVVVAPATANTLAKMRAGMADNLLTNTLLVAECPILMVPAMHTQMWENPATVENVQILRARGVEVMEPAAGRLTGKDSGKGRMPEPEEIAARAFAILGITDNAAHGEERGEENVEETARAETSAAEAGANRGTFAAALRGRQIVISAGGTREAIDPVRFIGNRSSGRFGVEIARAAQAAGAHVTLVAANIDGQILNTLEHTDIELVRVESAQELQTAMLETAASADVIVMSAAVADYRPANRTATKQKKDGTGRKTIELVENPDILAELTHTRRREGQIIIGFAAETGDAEASVLEYGRAKAARKGADLMVINEVGTERGFGEVETAITIIDRAGTIMAEGQGSKTQMAHKIIDTIAGLSNTR</sequence>
<keyword evidence="8" id="KW-1185">Reference proteome</keyword>
<dbReference type="InterPro" id="IPR035929">
    <property type="entry name" value="CoaB-like_sf"/>
</dbReference>
<dbReference type="Gene3D" id="3.40.50.10300">
    <property type="entry name" value="CoaB-like"/>
    <property type="match status" value="1"/>
</dbReference>
<dbReference type="EMBL" id="JAWNFU010000002">
    <property type="protein sequence ID" value="MDY5153133.1"/>
    <property type="molecule type" value="Genomic_DNA"/>
</dbReference>
<comment type="catalytic activity">
    <reaction evidence="3">
        <text>N-[(R)-4-phosphopantothenoyl]-L-cysteine + H(+) = (R)-4'-phosphopantetheine + CO2</text>
        <dbReference type="Rhea" id="RHEA:16793"/>
        <dbReference type="ChEBI" id="CHEBI:15378"/>
        <dbReference type="ChEBI" id="CHEBI:16526"/>
        <dbReference type="ChEBI" id="CHEBI:59458"/>
        <dbReference type="ChEBI" id="CHEBI:61723"/>
        <dbReference type="EC" id="4.1.1.36"/>
    </reaction>
</comment>
<dbReference type="GO" id="GO:0004633">
    <property type="term" value="F:phosphopantothenoylcysteine decarboxylase activity"/>
    <property type="evidence" value="ECO:0007669"/>
    <property type="project" value="UniProtKB-UniRule"/>
</dbReference>
<keyword evidence="3" id="KW-0285">Flavoprotein</keyword>
<dbReference type="PANTHER" id="PTHR14359">
    <property type="entry name" value="HOMO-OLIGOMERIC FLAVIN CONTAINING CYS DECARBOXYLASE FAMILY"/>
    <property type="match status" value="1"/>
</dbReference>
<dbReference type="GO" id="GO:0010181">
    <property type="term" value="F:FMN binding"/>
    <property type="evidence" value="ECO:0007669"/>
    <property type="project" value="UniProtKB-UniRule"/>
</dbReference>
<name>A0A1G7C261_9ACTO</name>
<keyword evidence="1 3" id="KW-0210">Decarboxylase</keyword>
<comment type="catalytic activity">
    <reaction evidence="3">
        <text>(R)-4'-phosphopantothenate + L-cysteine + CTP = N-[(R)-4-phosphopantothenoyl]-L-cysteine + CMP + diphosphate + H(+)</text>
        <dbReference type="Rhea" id="RHEA:19397"/>
        <dbReference type="ChEBI" id="CHEBI:10986"/>
        <dbReference type="ChEBI" id="CHEBI:15378"/>
        <dbReference type="ChEBI" id="CHEBI:33019"/>
        <dbReference type="ChEBI" id="CHEBI:35235"/>
        <dbReference type="ChEBI" id="CHEBI:37563"/>
        <dbReference type="ChEBI" id="CHEBI:59458"/>
        <dbReference type="ChEBI" id="CHEBI:60377"/>
        <dbReference type="EC" id="6.3.2.5"/>
    </reaction>
</comment>
<evidence type="ECO:0000313" key="7">
    <source>
        <dbReference type="EMBL" id="SDE33411.1"/>
    </source>
</evidence>
<dbReference type="PANTHER" id="PTHR14359:SF6">
    <property type="entry name" value="PHOSPHOPANTOTHENOYLCYSTEINE DECARBOXYLASE"/>
    <property type="match status" value="1"/>
</dbReference>
<feature type="binding site" evidence="3">
    <location>
        <begin position="351"/>
        <end position="354"/>
    </location>
    <ligand>
        <name>CTP</name>
        <dbReference type="ChEBI" id="CHEBI:37563"/>
    </ligand>
</feature>
<dbReference type="SUPFAM" id="SSF52507">
    <property type="entry name" value="Homo-oligomeric flavin-containing Cys decarboxylases, HFCD"/>
    <property type="match status" value="1"/>
</dbReference>
<feature type="binding site" evidence="3">
    <location>
        <position position="324"/>
    </location>
    <ligand>
        <name>CTP</name>
        <dbReference type="ChEBI" id="CHEBI:37563"/>
    </ligand>
</feature>
<feature type="binding site" evidence="3">
    <location>
        <position position="371"/>
    </location>
    <ligand>
        <name>CTP</name>
        <dbReference type="ChEBI" id="CHEBI:37563"/>
    </ligand>
</feature>
<dbReference type="Proteomes" id="UP000182744">
    <property type="component" value="Unassembled WGS sequence"/>
</dbReference>
<evidence type="ECO:0000256" key="3">
    <source>
        <dbReference type="HAMAP-Rule" id="MF_02225"/>
    </source>
</evidence>
<keyword evidence="2 3" id="KW-0456">Lyase</keyword>
<comment type="pathway">
    <text evidence="3">Cofactor biosynthesis; coenzyme A biosynthesis; CoA from (R)-pantothenate: step 2/5.</text>
</comment>
<dbReference type="EMBL" id="FNAU01000006">
    <property type="protein sequence ID" value="SDE33411.1"/>
    <property type="molecule type" value="Genomic_DNA"/>
</dbReference>
<dbReference type="GO" id="GO:0071513">
    <property type="term" value="C:phosphopantothenoylcysteine decarboxylase complex"/>
    <property type="evidence" value="ECO:0007669"/>
    <property type="project" value="TreeGrafter"/>
</dbReference>
<dbReference type="Pfam" id="PF02441">
    <property type="entry name" value="Flavoprotein"/>
    <property type="match status" value="1"/>
</dbReference>
<feature type="binding site" evidence="3">
    <location>
        <position position="393"/>
    </location>
    <ligand>
        <name>CTP</name>
        <dbReference type="ChEBI" id="CHEBI:37563"/>
    </ligand>
</feature>
<keyword evidence="3 7" id="KW-0436">Ligase</keyword>
<dbReference type="AlphaFoldDB" id="A0A1G7C261"/>
<dbReference type="Gene3D" id="3.40.50.1950">
    <property type="entry name" value="Flavin prenyltransferase-like"/>
    <property type="match status" value="1"/>
</dbReference>
<evidence type="ECO:0000313" key="8">
    <source>
        <dbReference type="Proteomes" id="UP000182744"/>
    </source>
</evidence>
<comment type="cofactor">
    <cofactor evidence="3">
        <name>FMN</name>
        <dbReference type="ChEBI" id="CHEBI:58210"/>
    </cofactor>
    <text evidence="3">Binds 1 FMN per subunit.</text>
</comment>
<dbReference type="SUPFAM" id="SSF102645">
    <property type="entry name" value="CoaB-like"/>
    <property type="match status" value="1"/>
</dbReference>
<dbReference type="InterPro" id="IPR007085">
    <property type="entry name" value="DNA/pantothenate-metab_flavo_C"/>
</dbReference>
<dbReference type="HAMAP" id="MF_02225">
    <property type="entry name" value="CoaBC"/>
    <property type="match status" value="1"/>
</dbReference>